<name>A0ABN7XHP4_GIGMA</name>
<sequence length="54" mass="5842">LHPTPLQKGPFLVHFFGVSFQPLALGAHCLFSGSKGTAACFVETAWHQLVCDTQ</sequence>
<feature type="non-terminal residue" evidence="1">
    <location>
        <position position="54"/>
    </location>
</feature>
<dbReference type="EMBL" id="CAJVQB010124837">
    <property type="protein sequence ID" value="CAG8853484.1"/>
    <property type="molecule type" value="Genomic_DNA"/>
</dbReference>
<accession>A0ABN7XHP4</accession>
<proteinExistence type="predicted"/>
<protein>
    <submittedName>
        <fullName evidence="1">32519_t:CDS:1</fullName>
    </submittedName>
</protein>
<evidence type="ECO:0000313" key="2">
    <source>
        <dbReference type="Proteomes" id="UP000789901"/>
    </source>
</evidence>
<evidence type="ECO:0000313" key="1">
    <source>
        <dbReference type="EMBL" id="CAG8853484.1"/>
    </source>
</evidence>
<feature type="non-terminal residue" evidence="1">
    <location>
        <position position="1"/>
    </location>
</feature>
<reference evidence="1 2" key="1">
    <citation type="submission" date="2021-06" db="EMBL/GenBank/DDBJ databases">
        <authorList>
            <person name="Kallberg Y."/>
            <person name="Tangrot J."/>
            <person name="Rosling A."/>
        </authorList>
    </citation>
    <scope>NUCLEOTIDE SEQUENCE [LARGE SCALE GENOMIC DNA]</scope>
    <source>
        <strain evidence="1 2">120-4 pot B 10/14</strain>
    </source>
</reference>
<keyword evidence="2" id="KW-1185">Reference proteome</keyword>
<gene>
    <name evidence="1" type="ORF">GMARGA_LOCUS42305</name>
</gene>
<dbReference type="Proteomes" id="UP000789901">
    <property type="component" value="Unassembled WGS sequence"/>
</dbReference>
<organism evidence="1 2">
    <name type="scientific">Gigaspora margarita</name>
    <dbReference type="NCBI Taxonomy" id="4874"/>
    <lineage>
        <taxon>Eukaryota</taxon>
        <taxon>Fungi</taxon>
        <taxon>Fungi incertae sedis</taxon>
        <taxon>Mucoromycota</taxon>
        <taxon>Glomeromycotina</taxon>
        <taxon>Glomeromycetes</taxon>
        <taxon>Diversisporales</taxon>
        <taxon>Gigasporaceae</taxon>
        <taxon>Gigaspora</taxon>
    </lineage>
</organism>
<comment type="caution">
    <text evidence="1">The sequence shown here is derived from an EMBL/GenBank/DDBJ whole genome shotgun (WGS) entry which is preliminary data.</text>
</comment>